<comment type="caution">
    <text evidence="3">The sequence shown here is derived from an EMBL/GenBank/DDBJ whole genome shotgun (WGS) entry which is preliminary data.</text>
</comment>
<dbReference type="Proteomes" id="UP000538929">
    <property type="component" value="Unassembled WGS sequence"/>
</dbReference>
<dbReference type="PROSITE" id="PS01227">
    <property type="entry name" value="UPF0012"/>
    <property type="match status" value="1"/>
</dbReference>
<dbReference type="PROSITE" id="PS50263">
    <property type="entry name" value="CN_HYDROLASE"/>
    <property type="match status" value="1"/>
</dbReference>
<dbReference type="RefSeq" id="WP_182604717.1">
    <property type="nucleotide sequence ID" value="NZ_VKHT01000033.1"/>
</dbReference>
<dbReference type="InterPro" id="IPR036526">
    <property type="entry name" value="C-N_Hydrolase_sf"/>
</dbReference>
<gene>
    <name evidence="3" type="ORF">FNQ90_02400</name>
</gene>
<reference evidence="4" key="1">
    <citation type="submission" date="2019-10" db="EMBL/GenBank/DDBJ databases">
        <title>Streptomyces sp. nov., a novel actinobacterium isolated from alkaline environment.</title>
        <authorList>
            <person name="Golinska P."/>
        </authorList>
    </citation>
    <scope>NUCLEOTIDE SEQUENCE [LARGE SCALE GENOMIC DNA]</scope>
    <source>
        <strain evidence="4">DSM 42118</strain>
    </source>
</reference>
<organism evidence="3 4">
    <name type="scientific">Streptomyces alkaliphilus</name>
    <dbReference type="NCBI Taxonomy" id="1472722"/>
    <lineage>
        <taxon>Bacteria</taxon>
        <taxon>Bacillati</taxon>
        <taxon>Actinomycetota</taxon>
        <taxon>Actinomycetes</taxon>
        <taxon>Kitasatosporales</taxon>
        <taxon>Streptomycetaceae</taxon>
        <taxon>Streptomyces</taxon>
    </lineage>
</organism>
<dbReference type="EMBL" id="VKHT01000033">
    <property type="protein sequence ID" value="MBB0242986.1"/>
    <property type="molecule type" value="Genomic_DNA"/>
</dbReference>
<dbReference type="InterPro" id="IPR001110">
    <property type="entry name" value="UPF0012_CS"/>
</dbReference>
<evidence type="ECO:0000313" key="3">
    <source>
        <dbReference type="EMBL" id="MBB0242986.1"/>
    </source>
</evidence>
<comment type="similarity">
    <text evidence="1">Belongs to the carbon-nitrogen hydrolase superfamily. NIT1/NIT2 family.</text>
</comment>
<dbReference type="PANTHER" id="PTHR23088">
    <property type="entry name" value="NITRILASE-RELATED"/>
    <property type="match status" value="1"/>
</dbReference>
<dbReference type="AlphaFoldDB" id="A0A7W3TA06"/>
<dbReference type="SUPFAM" id="SSF56317">
    <property type="entry name" value="Carbon-nitrogen hydrolase"/>
    <property type="match status" value="1"/>
</dbReference>
<dbReference type="InterPro" id="IPR003010">
    <property type="entry name" value="C-N_Hydrolase"/>
</dbReference>
<dbReference type="PANTHER" id="PTHR23088:SF27">
    <property type="entry name" value="DEAMINATED GLUTATHIONE AMIDASE"/>
    <property type="match status" value="1"/>
</dbReference>
<evidence type="ECO:0000313" key="4">
    <source>
        <dbReference type="Proteomes" id="UP000538929"/>
    </source>
</evidence>
<keyword evidence="4" id="KW-1185">Reference proteome</keyword>
<accession>A0A7W3TA06</accession>
<sequence>MRIALAQTLSGTDPAGNLTLLTERAEDAAGAGARVLVLPEAAMVRFGVPLEPVAEPLDGPWAEGVRKVAERTGLLVVAGMFTPSPDGRVRNTLLITGAGVDTRYDKLHLYDAFGFRESDRVAPGDRTVTVEVDGLRIGFATCYDLRFPELFRKLAGDGAELIVVPASWGAGAGKVEQWEVLARARALDSGCWVAACDQADPASVGEEAGRAPTGVGHSAVVDPFGAVHARLGAEPGLLVTDIDPERVTAARDAIGVLANARLSLPDGA</sequence>
<proteinExistence type="inferred from homology"/>
<dbReference type="CDD" id="cd07581">
    <property type="entry name" value="nitrilase_3"/>
    <property type="match status" value="1"/>
</dbReference>
<dbReference type="Gene3D" id="3.60.110.10">
    <property type="entry name" value="Carbon-nitrogen hydrolase"/>
    <property type="match status" value="1"/>
</dbReference>
<dbReference type="Pfam" id="PF00795">
    <property type="entry name" value="CN_hydrolase"/>
    <property type="match status" value="1"/>
</dbReference>
<feature type="domain" description="CN hydrolase" evidence="2">
    <location>
        <begin position="1"/>
        <end position="244"/>
    </location>
</feature>
<name>A0A7W3TA06_9ACTN</name>
<evidence type="ECO:0000256" key="1">
    <source>
        <dbReference type="ARBA" id="ARBA00010613"/>
    </source>
</evidence>
<evidence type="ECO:0000259" key="2">
    <source>
        <dbReference type="PROSITE" id="PS50263"/>
    </source>
</evidence>
<protein>
    <recommendedName>
        <fullName evidence="2">CN hydrolase domain-containing protein</fullName>
    </recommendedName>
</protein>